<evidence type="ECO:0000313" key="2">
    <source>
        <dbReference type="EMBL" id="OAG08773.1"/>
    </source>
</evidence>
<dbReference type="AlphaFoldDB" id="A0A177CMN7"/>
<dbReference type="GeneID" id="28768231"/>
<gene>
    <name evidence="2" type="ORF">CC84DRAFT_1257561</name>
</gene>
<dbReference type="PANTHER" id="PTHR24148:SF64">
    <property type="entry name" value="HETEROKARYON INCOMPATIBILITY DOMAIN-CONTAINING PROTEIN"/>
    <property type="match status" value="1"/>
</dbReference>
<sequence length="612" mass="68471">MEHLDFPTTYRYTSLPSPSHIRLLYIHDYGSEDNTETATYELHVVELPSDDKPFAFETLSYTWGAPKRVASLSFCNESGVIGLTQNLSQAIPHLARTSQTRYLWIDQLCINQNDPQEKSQQVSIMDQIYKAASRVIIWLGPADDSSMTVKEWLGELNEVLASRDDASRTMPTGEHYNASVRMLLVRSTWVDSRTDTKYAPAARRFWGRPWFRRGWVVQELLLSPVVLFLAGPDAFTMQDLSDIQTLPPDMALPPTVDDDNRDNTPAYNTLLNLKRFPFTDIQPRRFLMYMAESASDFETTVLVDRLCAFLGLLEGSTFRPDYTRSVRWNFTAFAASLAAGFGSLDFLSLWSANIDAKIPSTPEELKGFASWVPSFTWLPLIAPFRFATGATRSFFTFTEVKWNAAAGRKHVHSQREDAAATERLHVRGQIIDRISLISAAKIDRYFADADTPYLSSIAAHIAADLPASPFATWTVVDLVAFLNTISANGHSPKESAELILGIEKKRMSTGLIDNLGYNEALSSRLSIGRGRRFAMTEEGRMALVPFIGSRSQSGEEKGSAIAVLHGCIVPIVLERVGEGNEWKVVGDCYVEGVMHGEVVCWDENEGEEFILV</sequence>
<dbReference type="PANTHER" id="PTHR24148">
    <property type="entry name" value="ANKYRIN REPEAT DOMAIN-CONTAINING PROTEIN 39 HOMOLOG-RELATED"/>
    <property type="match status" value="1"/>
</dbReference>
<dbReference type="InterPro" id="IPR052895">
    <property type="entry name" value="HetReg/Transcr_Mod"/>
</dbReference>
<dbReference type="InParanoid" id="A0A177CMN7"/>
<protein>
    <submittedName>
        <fullName evidence="2">Heterokaryon incompatibility protein</fullName>
    </submittedName>
</protein>
<dbReference type="OrthoDB" id="3548654at2759"/>
<dbReference type="EMBL" id="KV441550">
    <property type="protein sequence ID" value="OAG08773.1"/>
    <property type="molecule type" value="Genomic_DNA"/>
</dbReference>
<dbReference type="Pfam" id="PF26639">
    <property type="entry name" value="Het-6_barrel"/>
    <property type="match status" value="1"/>
</dbReference>
<organism evidence="2 3">
    <name type="scientific">Paraphaeosphaeria sporulosa</name>
    <dbReference type="NCBI Taxonomy" id="1460663"/>
    <lineage>
        <taxon>Eukaryota</taxon>
        <taxon>Fungi</taxon>
        <taxon>Dikarya</taxon>
        <taxon>Ascomycota</taxon>
        <taxon>Pezizomycotina</taxon>
        <taxon>Dothideomycetes</taxon>
        <taxon>Pleosporomycetidae</taxon>
        <taxon>Pleosporales</taxon>
        <taxon>Massarineae</taxon>
        <taxon>Didymosphaeriaceae</taxon>
        <taxon>Paraphaeosphaeria</taxon>
    </lineage>
</organism>
<name>A0A177CMN7_9PLEO</name>
<dbReference type="STRING" id="1460663.A0A177CMN7"/>
<proteinExistence type="predicted"/>
<dbReference type="RefSeq" id="XP_018039138.1">
    <property type="nucleotide sequence ID" value="XM_018184745.1"/>
</dbReference>
<dbReference type="Pfam" id="PF06985">
    <property type="entry name" value="HET"/>
    <property type="match status" value="1"/>
</dbReference>
<evidence type="ECO:0000259" key="1">
    <source>
        <dbReference type="Pfam" id="PF06985"/>
    </source>
</evidence>
<dbReference type="InterPro" id="IPR010730">
    <property type="entry name" value="HET"/>
</dbReference>
<evidence type="ECO:0000313" key="3">
    <source>
        <dbReference type="Proteomes" id="UP000077069"/>
    </source>
</evidence>
<keyword evidence="3" id="KW-1185">Reference proteome</keyword>
<feature type="domain" description="Heterokaryon incompatibility" evidence="1">
    <location>
        <begin position="56"/>
        <end position="219"/>
    </location>
</feature>
<dbReference type="Proteomes" id="UP000077069">
    <property type="component" value="Unassembled WGS sequence"/>
</dbReference>
<accession>A0A177CMN7</accession>
<reference evidence="2 3" key="1">
    <citation type="submission" date="2016-05" db="EMBL/GenBank/DDBJ databases">
        <title>Comparative analysis of secretome profiles of manganese(II)-oxidizing ascomycete fungi.</title>
        <authorList>
            <consortium name="DOE Joint Genome Institute"/>
            <person name="Zeiner C.A."/>
            <person name="Purvine S.O."/>
            <person name="Zink E.M."/>
            <person name="Wu S."/>
            <person name="Pasa-Tolic L."/>
            <person name="Chaput D.L."/>
            <person name="Haridas S."/>
            <person name="Grigoriev I.V."/>
            <person name="Santelli C.M."/>
            <person name="Hansel C.M."/>
        </authorList>
    </citation>
    <scope>NUCLEOTIDE SEQUENCE [LARGE SCALE GENOMIC DNA]</scope>
    <source>
        <strain evidence="2 3">AP3s5-JAC2a</strain>
    </source>
</reference>